<feature type="transmembrane region" description="Helical" evidence="10">
    <location>
        <begin position="25"/>
        <end position="50"/>
    </location>
</feature>
<dbReference type="PROSITE" id="PS50267">
    <property type="entry name" value="NA_NEUROTRAN_SYMP_3"/>
    <property type="match status" value="1"/>
</dbReference>
<evidence type="ECO:0000256" key="7">
    <source>
        <dbReference type="ARBA" id="ARBA00023136"/>
    </source>
</evidence>
<evidence type="ECO:0000256" key="4">
    <source>
        <dbReference type="ARBA" id="ARBA00022692"/>
    </source>
</evidence>
<organism evidence="11 12">
    <name type="scientific">Acrobeloides nanus</name>
    <dbReference type="NCBI Taxonomy" id="290746"/>
    <lineage>
        <taxon>Eukaryota</taxon>
        <taxon>Metazoa</taxon>
        <taxon>Ecdysozoa</taxon>
        <taxon>Nematoda</taxon>
        <taxon>Chromadorea</taxon>
        <taxon>Rhabditida</taxon>
        <taxon>Tylenchina</taxon>
        <taxon>Cephalobomorpha</taxon>
        <taxon>Cephaloboidea</taxon>
        <taxon>Cephalobidae</taxon>
        <taxon>Acrobeloides</taxon>
    </lineage>
</organism>
<name>A0A914DDH5_9BILA</name>
<evidence type="ECO:0000256" key="2">
    <source>
        <dbReference type="ARBA" id="ARBA00006459"/>
    </source>
</evidence>
<dbReference type="GO" id="GO:0005886">
    <property type="term" value="C:plasma membrane"/>
    <property type="evidence" value="ECO:0007669"/>
    <property type="project" value="TreeGrafter"/>
</dbReference>
<feature type="binding site" evidence="9">
    <location>
        <position position="160"/>
    </location>
    <ligand>
        <name>Na(+)</name>
        <dbReference type="ChEBI" id="CHEBI:29101"/>
        <label>1</label>
    </ligand>
</feature>
<keyword evidence="11" id="KW-1185">Reference proteome</keyword>
<keyword evidence="6 10" id="KW-1133">Transmembrane helix</keyword>
<dbReference type="Proteomes" id="UP000887540">
    <property type="component" value="Unplaced"/>
</dbReference>
<protein>
    <submittedName>
        <fullName evidence="12">Uncharacterized protein</fullName>
    </submittedName>
</protein>
<dbReference type="SUPFAM" id="SSF161070">
    <property type="entry name" value="SNF-like"/>
    <property type="match status" value="1"/>
</dbReference>
<keyword evidence="4 10" id="KW-0812">Transmembrane</keyword>
<feature type="binding site" evidence="9">
    <location>
        <position position="156"/>
    </location>
    <ligand>
        <name>Na(+)</name>
        <dbReference type="ChEBI" id="CHEBI:29101"/>
        <label>1</label>
    </ligand>
</feature>
<dbReference type="GO" id="GO:0015179">
    <property type="term" value="F:L-amino acid transmembrane transporter activity"/>
    <property type="evidence" value="ECO:0007669"/>
    <property type="project" value="TreeGrafter"/>
</dbReference>
<evidence type="ECO:0000256" key="8">
    <source>
        <dbReference type="ARBA" id="ARBA00023180"/>
    </source>
</evidence>
<dbReference type="InterPro" id="IPR000175">
    <property type="entry name" value="Na/ntran_symport"/>
</dbReference>
<dbReference type="GO" id="GO:0089718">
    <property type="term" value="P:amino acid import across plasma membrane"/>
    <property type="evidence" value="ECO:0007669"/>
    <property type="project" value="TreeGrafter"/>
</dbReference>
<accession>A0A914DDH5</accession>
<keyword evidence="8" id="KW-0325">Glycoprotein</keyword>
<evidence type="ECO:0000256" key="10">
    <source>
        <dbReference type="SAM" id="Phobius"/>
    </source>
</evidence>
<feature type="binding site" evidence="9">
    <location>
        <position position="32"/>
    </location>
    <ligand>
        <name>Na(+)</name>
        <dbReference type="ChEBI" id="CHEBI:29101"/>
        <label>1</label>
    </ligand>
</feature>
<dbReference type="PANTHER" id="PTHR11616:SF321">
    <property type="entry name" value="SODIUM-DEPENDENT NUTRIENT AMINO ACID TRANSPORTER 1-RELATED"/>
    <property type="match status" value="1"/>
</dbReference>
<feature type="transmembrane region" description="Helical" evidence="10">
    <location>
        <begin position="217"/>
        <end position="237"/>
    </location>
</feature>
<evidence type="ECO:0000256" key="1">
    <source>
        <dbReference type="ARBA" id="ARBA00004141"/>
    </source>
</evidence>
<keyword evidence="9" id="KW-0479">Metal-binding</keyword>
<dbReference type="InterPro" id="IPR037272">
    <property type="entry name" value="SNS_sf"/>
</dbReference>
<keyword evidence="3" id="KW-0813">Transport</keyword>
<dbReference type="PANTHER" id="PTHR11616">
    <property type="entry name" value="SODIUM/CHLORIDE DEPENDENT TRANSPORTER"/>
    <property type="match status" value="1"/>
</dbReference>
<sequence length="239" mass="26255">MGLGFGGLVAFGSYNPIKNNCKKDAYLLSAANLATSLYTAFCVFCVLGFMGHKGYTSCIQSEMVTLMEIYSGKFASLQELQNTISLDDYKLMMDNKFVGSGFENMANVSKYCDYATIISQAAEGTGLAFVVFTEAILQFPIPPLWSLMFFMMLLMLGLGSMFGTLEGVITSLNDSQLVRLEKPVFTGILCGISCLIGLLFVTKAGQYWVALFDQFTGTYALLCVAFFEIIAVIYVYGYK</sequence>
<dbReference type="WBParaSite" id="ACRNAN_scaffold23278.g30689.t1">
    <property type="protein sequence ID" value="ACRNAN_scaffold23278.g30689.t1"/>
    <property type="gene ID" value="ACRNAN_scaffold23278.g30689"/>
</dbReference>
<reference evidence="12" key="1">
    <citation type="submission" date="2022-11" db="UniProtKB">
        <authorList>
            <consortium name="WormBaseParasite"/>
        </authorList>
    </citation>
    <scope>IDENTIFICATION</scope>
</reference>
<dbReference type="GO" id="GO:0005283">
    <property type="term" value="F:amino acid:sodium symporter activity"/>
    <property type="evidence" value="ECO:0007669"/>
    <property type="project" value="TreeGrafter"/>
</dbReference>
<feature type="transmembrane region" description="Helical" evidence="10">
    <location>
        <begin position="184"/>
        <end position="205"/>
    </location>
</feature>
<keyword evidence="5" id="KW-0769">Symport</keyword>
<proteinExistence type="inferred from homology"/>
<dbReference type="AlphaFoldDB" id="A0A914DDH5"/>
<keyword evidence="7 10" id="KW-0472">Membrane</keyword>
<comment type="similarity">
    <text evidence="2">Belongs to the sodium:neurotransmitter symporter (SNF) (TC 2.A.22) family.</text>
</comment>
<evidence type="ECO:0000256" key="9">
    <source>
        <dbReference type="PIRSR" id="PIRSR600175-1"/>
    </source>
</evidence>
<feature type="transmembrane region" description="Helical" evidence="10">
    <location>
        <begin position="147"/>
        <end position="172"/>
    </location>
</feature>
<dbReference type="Pfam" id="PF00209">
    <property type="entry name" value="SNF"/>
    <property type="match status" value="1"/>
</dbReference>
<evidence type="ECO:0000256" key="6">
    <source>
        <dbReference type="ARBA" id="ARBA00022989"/>
    </source>
</evidence>
<evidence type="ECO:0000256" key="3">
    <source>
        <dbReference type="ARBA" id="ARBA00022448"/>
    </source>
</evidence>
<comment type="subcellular location">
    <subcellularLocation>
        <location evidence="1">Membrane</location>
        <topology evidence="1">Multi-pass membrane protein</topology>
    </subcellularLocation>
</comment>
<keyword evidence="9" id="KW-0915">Sodium</keyword>
<dbReference type="GO" id="GO:0046872">
    <property type="term" value="F:metal ion binding"/>
    <property type="evidence" value="ECO:0007669"/>
    <property type="project" value="UniProtKB-KW"/>
</dbReference>
<evidence type="ECO:0000313" key="12">
    <source>
        <dbReference type="WBParaSite" id="ACRNAN_scaffold23278.g30689.t1"/>
    </source>
</evidence>
<evidence type="ECO:0000256" key="5">
    <source>
        <dbReference type="ARBA" id="ARBA00022847"/>
    </source>
</evidence>
<dbReference type="PRINTS" id="PR00176">
    <property type="entry name" value="NANEUSMPORT"/>
</dbReference>
<evidence type="ECO:0000313" key="11">
    <source>
        <dbReference type="Proteomes" id="UP000887540"/>
    </source>
</evidence>